<gene>
    <name evidence="9" type="ORF">QWJ41_17370</name>
</gene>
<comment type="subcellular location">
    <subcellularLocation>
        <location evidence="1">Cell membrane</location>
        <topology evidence="1">Multi-pass membrane protein</topology>
    </subcellularLocation>
</comment>
<evidence type="ECO:0000313" key="10">
    <source>
        <dbReference type="Proteomes" id="UP001168363"/>
    </source>
</evidence>
<dbReference type="CDD" id="cd06173">
    <property type="entry name" value="MFS_MefA_like"/>
    <property type="match status" value="1"/>
</dbReference>
<comment type="caution">
    <text evidence="9">The sequence shown here is derived from an EMBL/GenBank/DDBJ whole genome shotgun (WGS) entry which is preliminary data.</text>
</comment>
<keyword evidence="6 7" id="KW-0472">Membrane</keyword>
<evidence type="ECO:0000256" key="5">
    <source>
        <dbReference type="ARBA" id="ARBA00022989"/>
    </source>
</evidence>
<feature type="transmembrane region" description="Helical" evidence="7">
    <location>
        <begin position="104"/>
        <end position="122"/>
    </location>
</feature>
<dbReference type="PROSITE" id="PS50850">
    <property type="entry name" value="MFS"/>
    <property type="match status" value="1"/>
</dbReference>
<dbReference type="RefSeq" id="WP_302709687.1">
    <property type="nucleotide sequence ID" value="NZ_JAULSC010000021.1"/>
</dbReference>
<keyword evidence="10" id="KW-1185">Reference proteome</keyword>
<dbReference type="EMBL" id="JAULSC010000021">
    <property type="protein sequence ID" value="MDO3397500.1"/>
    <property type="molecule type" value="Genomic_DNA"/>
</dbReference>
<evidence type="ECO:0000256" key="6">
    <source>
        <dbReference type="ARBA" id="ARBA00023136"/>
    </source>
</evidence>
<proteinExistence type="predicted"/>
<feature type="transmembrane region" description="Helical" evidence="7">
    <location>
        <begin position="290"/>
        <end position="308"/>
    </location>
</feature>
<protein>
    <submittedName>
        <fullName evidence="9">MFS transporter</fullName>
    </submittedName>
</protein>
<feature type="transmembrane region" description="Helical" evidence="7">
    <location>
        <begin position="262"/>
        <end position="281"/>
    </location>
</feature>
<evidence type="ECO:0000256" key="1">
    <source>
        <dbReference type="ARBA" id="ARBA00004651"/>
    </source>
</evidence>
<dbReference type="InterPro" id="IPR020846">
    <property type="entry name" value="MFS_dom"/>
</dbReference>
<evidence type="ECO:0000259" key="8">
    <source>
        <dbReference type="PROSITE" id="PS50850"/>
    </source>
</evidence>
<dbReference type="Gene3D" id="1.20.1250.20">
    <property type="entry name" value="MFS general substrate transporter like domains"/>
    <property type="match status" value="1"/>
</dbReference>
<feature type="transmembrane region" description="Helical" evidence="7">
    <location>
        <begin position="376"/>
        <end position="399"/>
    </location>
</feature>
<dbReference type="Pfam" id="PF05977">
    <property type="entry name" value="MFS_3"/>
    <property type="match status" value="1"/>
</dbReference>
<feature type="transmembrane region" description="Helical" evidence="7">
    <location>
        <begin position="314"/>
        <end position="336"/>
    </location>
</feature>
<accession>A0ABT8TVS6</accession>
<feature type="transmembrane region" description="Helical" evidence="7">
    <location>
        <begin position="224"/>
        <end position="242"/>
    </location>
</feature>
<dbReference type="SUPFAM" id="SSF103473">
    <property type="entry name" value="MFS general substrate transporter"/>
    <property type="match status" value="1"/>
</dbReference>
<feature type="transmembrane region" description="Helical" evidence="7">
    <location>
        <begin position="154"/>
        <end position="179"/>
    </location>
</feature>
<keyword evidence="3" id="KW-1003">Cell membrane</keyword>
<evidence type="ECO:0000256" key="4">
    <source>
        <dbReference type="ARBA" id="ARBA00022692"/>
    </source>
</evidence>
<name>A0ABT8TVS6_9ACTN</name>
<evidence type="ECO:0000313" key="9">
    <source>
        <dbReference type="EMBL" id="MDO3397500.1"/>
    </source>
</evidence>
<evidence type="ECO:0000256" key="3">
    <source>
        <dbReference type="ARBA" id="ARBA00022475"/>
    </source>
</evidence>
<sequence length="429" mass="44988">MSPTFRSLSHPNYRRYAAGSLVSNTGTWMQRVAQDWLVLVLTGSGAAIGITTGLQFLPFLLLSPWAGLVADRIPKRRLLQITNVAMAVPALVLGVLAVTGTVQIWHVYVLALVLGVASAFDAPARQSFVSEIVGPDDLANAVGLNSASFNTARLVGPALAGLLIAGFGGGVGGTGWVILLNGLSYVAPVLTLRALDASLLRTPEPSVRRPGQLREGVAYVRGRPDLLLLLGIVFSAGTFGLNFQMTSALMATEVFGKGPAEYGLLGTFLAVGSLTGSLVAARRVRVRHRLVVGAALAFGAIEVVAGLAPSYVVFALLCPLLGLSALTMITSANAHLQLSTAPEMRGRVMALYMMIFIGGTPLGAPFIGWVGEAYGARWTLVVGGLLTMLGTLVASALFLRGRRVLTGLRAPGSLVPRVWDNQAVARARK</sequence>
<feature type="domain" description="Major facilitator superfamily (MFS) profile" evidence="8">
    <location>
        <begin position="1"/>
        <end position="402"/>
    </location>
</feature>
<keyword evidence="5 7" id="KW-1133">Transmembrane helix</keyword>
<dbReference type="PANTHER" id="PTHR23513">
    <property type="entry name" value="INTEGRAL MEMBRANE EFFLUX PROTEIN-RELATED"/>
    <property type="match status" value="1"/>
</dbReference>
<keyword evidence="2" id="KW-0813">Transport</keyword>
<dbReference type="Proteomes" id="UP001168363">
    <property type="component" value="Unassembled WGS sequence"/>
</dbReference>
<dbReference type="PANTHER" id="PTHR23513:SF11">
    <property type="entry name" value="STAPHYLOFERRIN A TRANSPORTER"/>
    <property type="match status" value="1"/>
</dbReference>
<reference evidence="9" key="1">
    <citation type="submission" date="2023-06" db="EMBL/GenBank/DDBJ databases">
        <title>Genome sequence of Nocardioides sp. SOB44.</title>
        <authorList>
            <person name="Zhang G."/>
        </authorList>
    </citation>
    <scope>NUCLEOTIDE SEQUENCE</scope>
    <source>
        <strain evidence="9">SOB44</strain>
    </source>
</reference>
<dbReference type="InterPro" id="IPR036259">
    <property type="entry name" value="MFS_trans_sf"/>
</dbReference>
<keyword evidence="4 7" id="KW-0812">Transmembrane</keyword>
<dbReference type="InterPro" id="IPR010290">
    <property type="entry name" value="TM_effector"/>
</dbReference>
<feature type="transmembrane region" description="Helical" evidence="7">
    <location>
        <begin position="36"/>
        <end position="57"/>
    </location>
</feature>
<feature type="transmembrane region" description="Helical" evidence="7">
    <location>
        <begin position="78"/>
        <end position="98"/>
    </location>
</feature>
<evidence type="ECO:0000256" key="7">
    <source>
        <dbReference type="SAM" id="Phobius"/>
    </source>
</evidence>
<feature type="transmembrane region" description="Helical" evidence="7">
    <location>
        <begin position="348"/>
        <end position="370"/>
    </location>
</feature>
<evidence type="ECO:0000256" key="2">
    <source>
        <dbReference type="ARBA" id="ARBA00022448"/>
    </source>
</evidence>
<organism evidence="9 10">
    <name type="scientific">Nocardioides cremeus</name>
    <dbReference type="NCBI Taxonomy" id="3058044"/>
    <lineage>
        <taxon>Bacteria</taxon>
        <taxon>Bacillati</taxon>
        <taxon>Actinomycetota</taxon>
        <taxon>Actinomycetes</taxon>
        <taxon>Propionibacteriales</taxon>
        <taxon>Nocardioidaceae</taxon>
        <taxon>Nocardioides</taxon>
    </lineage>
</organism>